<dbReference type="AlphaFoldDB" id="A0A8H6I412"/>
<comment type="caution">
    <text evidence="1">The sequence shown here is derived from an EMBL/GenBank/DDBJ whole genome shotgun (WGS) entry which is preliminary data.</text>
</comment>
<dbReference type="GO" id="GO:0005506">
    <property type="term" value="F:iron ion binding"/>
    <property type="evidence" value="ECO:0007669"/>
    <property type="project" value="InterPro"/>
</dbReference>
<dbReference type="OrthoDB" id="3171356at2759"/>
<dbReference type="GO" id="GO:0004497">
    <property type="term" value="F:monooxygenase activity"/>
    <property type="evidence" value="ECO:0007669"/>
    <property type="project" value="InterPro"/>
</dbReference>
<keyword evidence="2" id="KW-1185">Reference proteome</keyword>
<protein>
    <submittedName>
        <fullName evidence="1">Uncharacterized protein</fullName>
    </submittedName>
</protein>
<dbReference type="GO" id="GO:0020037">
    <property type="term" value="F:heme binding"/>
    <property type="evidence" value="ECO:0007669"/>
    <property type="project" value="InterPro"/>
</dbReference>
<evidence type="ECO:0000313" key="1">
    <source>
        <dbReference type="EMBL" id="KAF6758505.1"/>
    </source>
</evidence>
<dbReference type="Proteomes" id="UP000521943">
    <property type="component" value="Unassembled WGS sequence"/>
</dbReference>
<dbReference type="GO" id="GO:0016705">
    <property type="term" value="F:oxidoreductase activity, acting on paired donors, with incorporation or reduction of molecular oxygen"/>
    <property type="evidence" value="ECO:0007669"/>
    <property type="project" value="InterPro"/>
</dbReference>
<dbReference type="EMBL" id="JACGCI010000018">
    <property type="protein sequence ID" value="KAF6758505.1"/>
    <property type="molecule type" value="Genomic_DNA"/>
</dbReference>
<feature type="non-terminal residue" evidence="1">
    <location>
        <position position="62"/>
    </location>
</feature>
<reference evidence="1 2" key="1">
    <citation type="submission" date="2020-07" db="EMBL/GenBank/DDBJ databases">
        <title>Comparative genomics of pyrophilous fungi reveals a link between fire events and developmental genes.</title>
        <authorList>
            <consortium name="DOE Joint Genome Institute"/>
            <person name="Steindorff A.S."/>
            <person name="Carver A."/>
            <person name="Calhoun S."/>
            <person name="Stillman K."/>
            <person name="Liu H."/>
            <person name="Lipzen A."/>
            <person name="Pangilinan J."/>
            <person name="Labutti K."/>
            <person name="Bruns T.D."/>
            <person name="Grigoriev I.V."/>
        </authorList>
    </citation>
    <scope>NUCLEOTIDE SEQUENCE [LARGE SCALE GENOMIC DNA]</scope>
    <source>
        <strain evidence="1 2">CBS 144469</strain>
    </source>
</reference>
<gene>
    <name evidence="1" type="ORF">DFP72DRAFT_762583</name>
</gene>
<feature type="non-terminal residue" evidence="1">
    <location>
        <position position="1"/>
    </location>
</feature>
<name>A0A8H6I412_9AGAR</name>
<dbReference type="InterPro" id="IPR036396">
    <property type="entry name" value="Cyt_P450_sf"/>
</dbReference>
<organism evidence="1 2">
    <name type="scientific">Ephemerocybe angulata</name>
    <dbReference type="NCBI Taxonomy" id="980116"/>
    <lineage>
        <taxon>Eukaryota</taxon>
        <taxon>Fungi</taxon>
        <taxon>Dikarya</taxon>
        <taxon>Basidiomycota</taxon>
        <taxon>Agaricomycotina</taxon>
        <taxon>Agaricomycetes</taxon>
        <taxon>Agaricomycetidae</taxon>
        <taxon>Agaricales</taxon>
        <taxon>Agaricineae</taxon>
        <taxon>Psathyrellaceae</taxon>
        <taxon>Ephemerocybe</taxon>
    </lineage>
</organism>
<sequence>IVVSRLVLHPLVHIPGPKLAALTDWYVTYYDLWKNGKMVDQLSLLHEQYGPVVRIGPNKVCV</sequence>
<proteinExistence type="predicted"/>
<dbReference type="Gene3D" id="1.10.630.10">
    <property type="entry name" value="Cytochrome P450"/>
    <property type="match status" value="1"/>
</dbReference>
<dbReference type="SUPFAM" id="SSF48264">
    <property type="entry name" value="Cytochrome P450"/>
    <property type="match status" value="1"/>
</dbReference>
<accession>A0A8H6I412</accession>
<evidence type="ECO:0000313" key="2">
    <source>
        <dbReference type="Proteomes" id="UP000521943"/>
    </source>
</evidence>